<dbReference type="PANTHER" id="PTHR46121">
    <property type="entry name" value="STEROIDOGENIC ACUTE REGULATORY PROTEIN-LIKE"/>
    <property type="match status" value="1"/>
</dbReference>
<feature type="signal peptide" evidence="2">
    <location>
        <begin position="1"/>
        <end position="22"/>
    </location>
</feature>
<dbReference type="GO" id="GO:0005765">
    <property type="term" value="C:lysosomal membrane"/>
    <property type="evidence" value="ECO:0007669"/>
    <property type="project" value="TreeGrafter"/>
</dbReference>
<dbReference type="GO" id="GO:0099044">
    <property type="term" value="P:vesicle tethering to endoplasmic reticulum"/>
    <property type="evidence" value="ECO:0007669"/>
    <property type="project" value="TreeGrafter"/>
</dbReference>
<dbReference type="Gene3D" id="3.30.530.20">
    <property type="match status" value="1"/>
</dbReference>
<dbReference type="SUPFAM" id="SSF55961">
    <property type="entry name" value="Bet v1-like"/>
    <property type="match status" value="1"/>
</dbReference>
<dbReference type="Proteomes" id="UP000677054">
    <property type="component" value="Unassembled WGS sequence"/>
</dbReference>
<keyword evidence="5" id="KW-1185">Reference proteome</keyword>
<dbReference type="InterPro" id="IPR002913">
    <property type="entry name" value="START_lipid-bd_dom"/>
</dbReference>
<dbReference type="GO" id="GO:0140284">
    <property type="term" value="C:endoplasmic reticulum-endosome membrane contact site"/>
    <property type="evidence" value="ECO:0007669"/>
    <property type="project" value="TreeGrafter"/>
</dbReference>
<gene>
    <name evidence="4" type="ORF">DSTB1V02_LOCUS8600</name>
</gene>
<feature type="domain" description="START" evidence="3">
    <location>
        <begin position="101"/>
        <end position="289"/>
    </location>
</feature>
<dbReference type="GO" id="GO:0031902">
    <property type="term" value="C:late endosome membrane"/>
    <property type="evidence" value="ECO:0007669"/>
    <property type="project" value="TreeGrafter"/>
</dbReference>
<dbReference type="PANTHER" id="PTHR46121:SF1">
    <property type="entry name" value="STARD3 N-TERMINAL-LIKE PROTEIN"/>
    <property type="match status" value="1"/>
</dbReference>
<feature type="compositionally biased region" description="Acidic residues" evidence="1">
    <location>
        <begin position="27"/>
        <end position="39"/>
    </location>
</feature>
<dbReference type="PROSITE" id="PS50848">
    <property type="entry name" value="START"/>
    <property type="match status" value="1"/>
</dbReference>
<dbReference type="Pfam" id="PF01852">
    <property type="entry name" value="START"/>
    <property type="match status" value="1"/>
</dbReference>
<keyword evidence="2" id="KW-0732">Signal</keyword>
<protein>
    <recommendedName>
        <fullName evidence="3">START domain-containing protein</fullName>
    </recommendedName>
</protein>
<dbReference type="EMBL" id="LR901515">
    <property type="protein sequence ID" value="CAD7248792.1"/>
    <property type="molecule type" value="Genomic_DNA"/>
</dbReference>
<evidence type="ECO:0000259" key="3">
    <source>
        <dbReference type="PROSITE" id="PS50848"/>
    </source>
</evidence>
<evidence type="ECO:0000313" key="4">
    <source>
        <dbReference type="EMBL" id="CAD7248792.1"/>
    </source>
</evidence>
<evidence type="ECO:0000256" key="2">
    <source>
        <dbReference type="SAM" id="SignalP"/>
    </source>
</evidence>
<dbReference type="GO" id="GO:0005789">
    <property type="term" value="C:endoplasmic reticulum membrane"/>
    <property type="evidence" value="ECO:0007669"/>
    <property type="project" value="TreeGrafter"/>
</dbReference>
<organism evidence="4">
    <name type="scientific">Darwinula stevensoni</name>
    <dbReference type="NCBI Taxonomy" id="69355"/>
    <lineage>
        <taxon>Eukaryota</taxon>
        <taxon>Metazoa</taxon>
        <taxon>Ecdysozoa</taxon>
        <taxon>Arthropoda</taxon>
        <taxon>Crustacea</taxon>
        <taxon>Oligostraca</taxon>
        <taxon>Ostracoda</taxon>
        <taxon>Podocopa</taxon>
        <taxon>Podocopida</taxon>
        <taxon>Darwinulocopina</taxon>
        <taxon>Darwinuloidea</taxon>
        <taxon>Darwinulidae</taxon>
        <taxon>Darwinula</taxon>
    </lineage>
</organism>
<dbReference type="GO" id="GO:0030301">
    <property type="term" value="P:cholesterol transport"/>
    <property type="evidence" value="ECO:0007669"/>
    <property type="project" value="TreeGrafter"/>
</dbReference>
<evidence type="ECO:0000256" key="1">
    <source>
        <dbReference type="SAM" id="MobiDB-lite"/>
    </source>
</evidence>
<proteinExistence type="predicted"/>
<dbReference type="InterPro" id="IPR023393">
    <property type="entry name" value="START-like_dom_sf"/>
</dbReference>
<dbReference type="EMBL" id="CAJPEV010001998">
    <property type="protein sequence ID" value="CAG0895244.1"/>
    <property type="molecule type" value="Genomic_DNA"/>
</dbReference>
<accession>A0A7R8XFP0</accession>
<dbReference type="AlphaFoldDB" id="A0A7R8XFP0"/>
<feature type="chain" id="PRO_5036209198" description="START domain-containing protein" evidence="2">
    <location>
        <begin position="23"/>
        <end position="295"/>
    </location>
</feature>
<evidence type="ECO:0000313" key="5">
    <source>
        <dbReference type="Proteomes" id="UP000677054"/>
    </source>
</evidence>
<feature type="region of interest" description="Disordered" evidence="1">
    <location>
        <begin position="27"/>
        <end position="47"/>
    </location>
</feature>
<dbReference type="OrthoDB" id="74575at2759"/>
<name>A0A7R8XFP0_9CRUS</name>
<reference evidence="4" key="1">
    <citation type="submission" date="2020-11" db="EMBL/GenBank/DDBJ databases">
        <authorList>
            <person name="Tran Van P."/>
        </authorList>
    </citation>
    <scope>NUCLEOTIDE SEQUENCE</scope>
</reference>
<dbReference type="InterPro" id="IPR051869">
    <property type="entry name" value="STARD3"/>
</dbReference>
<sequence length="295" mass="33528">MDSLKAFCLLLMASVLLRHSLGSVPEDAVDESDFDEDEKDEKKDSNVKKTCSCATTSGASKRDLSKNDVSWKQAGISQEEYVMLKRERRRTTKDALEMLASPEWTQLQKNSKGDTVSFLERGIARASFLLQGKVEARPKTLYDDMREDAEDVPSWNPTVQWVNILFHVSRRCYVFQQGVASGASGFFTARNFVNLSSGRNINGTYYLFYKSVNVSRAKSVENSVRGENGPSAFVMSPTPGNPYETDFKWLLNTDFKFSWWIQAMSSKIFPKVMLDYLSHLRSHVKRLKRVPVALQ</sequence>
<dbReference type="GO" id="GO:0015485">
    <property type="term" value="F:cholesterol binding"/>
    <property type="evidence" value="ECO:0007669"/>
    <property type="project" value="TreeGrafter"/>
</dbReference>